<evidence type="ECO:0000256" key="1">
    <source>
        <dbReference type="SAM" id="MobiDB-lite"/>
    </source>
</evidence>
<feature type="domain" description="G-patch" evidence="2">
    <location>
        <begin position="132"/>
        <end position="180"/>
    </location>
</feature>
<dbReference type="PROSITE" id="PS50174">
    <property type="entry name" value="G_PATCH"/>
    <property type="match status" value="1"/>
</dbReference>
<dbReference type="HOGENOM" id="CLU_079943_0_0_1"/>
<dbReference type="eggNOG" id="ENOG502SNBH">
    <property type="taxonomic scope" value="Eukaryota"/>
</dbReference>
<feature type="compositionally biased region" description="Acidic residues" evidence="1">
    <location>
        <begin position="1"/>
        <end position="12"/>
    </location>
</feature>
<sequence length="231" mass="25384">MASDHEDDDFDDVPLHHKKPFGSGLKRKEIKFVRASTGELSTTDQAPKIASGKSISDLYLNLVLPKNQNQPKAESESVAPELCAVCKLPLSSKPLARDDGSGSIASSLSHHEASLAHQVCLTHSHPPSALDRTRMGLRNLESYGWNPDGRQGLGASGEGIQFPLKVKPKDDTLGLGVVIPKDFEPKKKEKPQKLDAKKIRKMAQEDRKKTEKLQQQLFGRVDLDRYLGDGS</sequence>
<proteinExistence type="predicted"/>
<feature type="region of interest" description="Disordered" evidence="1">
    <location>
        <begin position="184"/>
        <end position="212"/>
    </location>
</feature>
<keyword evidence="4" id="KW-1185">Reference proteome</keyword>
<evidence type="ECO:0000313" key="4">
    <source>
        <dbReference type="Proteomes" id="UP000014074"/>
    </source>
</evidence>
<dbReference type="RefSeq" id="XP_007918600.1">
    <property type="nucleotide sequence ID" value="XM_007920409.1"/>
</dbReference>
<reference evidence="4" key="1">
    <citation type="journal article" date="2013" name="Genome Announc.">
        <title>Draft genome sequence of the ascomycete Phaeoacremonium aleophilum strain UCR-PA7, a causal agent of the esca disease complex in grapevines.</title>
        <authorList>
            <person name="Blanco-Ulate B."/>
            <person name="Rolshausen P."/>
            <person name="Cantu D."/>
        </authorList>
    </citation>
    <scope>NUCLEOTIDE SEQUENCE [LARGE SCALE GENOMIC DNA]</scope>
    <source>
        <strain evidence="4">UCR-PA7</strain>
    </source>
</reference>
<gene>
    <name evidence="3" type="ORF">UCRPA7_7889</name>
</gene>
<organism evidence="3 4">
    <name type="scientific">Phaeoacremonium minimum (strain UCR-PA7)</name>
    <name type="common">Esca disease fungus</name>
    <name type="synonym">Togninia minima</name>
    <dbReference type="NCBI Taxonomy" id="1286976"/>
    <lineage>
        <taxon>Eukaryota</taxon>
        <taxon>Fungi</taxon>
        <taxon>Dikarya</taxon>
        <taxon>Ascomycota</taxon>
        <taxon>Pezizomycotina</taxon>
        <taxon>Sordariomycetes</taxon>
        <taxon>Sordariomycetidae</taxon>
        <taxon>Togniniales</taxon>
        <taxon>Togniniaceae</taxon>
        <taxon>Phaeoacremonium</taxon>
    </lineage>
</organism>
<evidence type="ECO:0000259" key="2">
    <source>
        <dbReference type="PROSITE" id="PS50174"/>
    </source>
</evidence>
<dbReference type="SMART" id="SM00443">
    <property type="entry name" value="G_patch"/>
    <property type="match status" value="1"/>
</dbReference>
<dbReference type="GO" id="GO:0003676">
    <property type="term" value="F:nucleic acid binding"/>
    <property type="evidence" value="ECO:0007669"/>
    <property type="project" value="InterPro"/>
</dbReference>
<dbReference type="Proteomes" id="UP000014074">
    <property type="component" value="Unassembled WGS sequence"/>
</dbReference>
<dbReference type="PANTHER" id="PTHR20923:SF1">
    <property type="entry name" value="G PATCH DOMAIN AND ANKYRIN REPEAT-CONTAINING PROTEIN 1"/>
    <property type="match status" value="1"/>
</dbReference>
<dbReference type="GeneID" id="19328686"/>
<dbReference type="EMBL" id="KB933328">
    <property type="protein sequence ID" value="EON96606.1"/>
    <property type="molecule type" value="Genomic_DNA"/>
</dbReference>
<dbReference type="KEGG" id="tmn:UCRPA7_7889"/>
<evidence type="ECO:0000313" key="3">
    <source>
        <dbReference type="EMBL" id="EON96606.1"/>
    </source>
</evidence>
<accession>R8BBD1</accession>
<dbReference type="Pfam" id="PF01585">
    <property type="entry name" value="G-patch"/>
    <property type="match status" value="1"/>
</dbReference>
<protein>
    <submittedName>
        <fullName evidence="3">Putative g-patch domain-containing protein</fullName>
    </submittedName>
</protein>
<dbReference type="InterPro" id="IPR000467">
    <property type="entry name" value="G_patch_dom"/>
</dbReference>
<feature type="region of interest" description="Disordered" evidence="1">
    <location>
        <begin position="1"/>
        <end position="22"/>
    </location>
</feature>
<name>R8BBD1_PHAM7</name>
<dbReference type="OrthoDB" id="20282at2759"/>
<dbReference type="PANTHER" id="PTHR20923">
    <property type="entry name" value="BAT4 PROTEIN-RELATED"/>
    <property type="match status" value="1"/>
</dbReference>
<dbReference type="AlphaFoldDB" id="R8BBD1"/>
<dbReference type="InterPro" id="IPR039146">
    <property type="entry name" value="GPANK1"/>
</dbReference>